<dbReference type="SUPFAM" id="SSF81383">
    <property type="entry name" value="F-box domain"/>
    <property type="match status" value="1"/>
</dbReference>
<dbReference type="OrthoDB" id="722566at2759"/>
<accession>L8GKA5</accession>
<proteinExistence type="predicted"/>
<protein>
    <recommendedName>
        <fullName evidence="3">Fbox domain containing protein</fullName>
    </recommendedName>
</protein>
<evidence type="ECO:0008006" key="3">
    <source>
        <dbReference type="Google" id="ProtNLM"/>
    </source>
</evidence>
<dbReference type="RefSeq" id="XP_004335156.1">
    <property type="nucleotide sequence ID" value="XM_004335108.1"/>
</dbReference>
<dbReference type="GeneID" id="14913691"/>
<organism evidence="1 2">
    <name type="scientific">Acanthamoeba castellanii (strain ATCC 30010 / Neff)</name>
    <dbReference type="NCBI Taxonomy" id="1257118"/>
    <lineage>
        <taxon>Eukaryota</taxon>
        <taxon>Amoebozoa</taxon>
        <taxon>Discosea</taxon>
        <taxon>Longamoebia</taxon>
        <taxon>Centramoebida</taxon>
        <taxon>Acanthamoebidae</taxon>
        <taxon>Acanthamoeba</taxon>
    </lineage>
</organism>
<reference evidence="1 2" key="1">
    <citation type="journal article" date="2013" name="Genome Biol.">
        <title>Genome of Acanthamoeba castellanii highlights extensive lateral gene transfer and early evolution of tyrosine kinase signaling.</title>
        <authorList>
            <person name="Clarke M."/>
            <person name="Lohan A.J."/>
            <person name="Liu B."/>
            <person name="Lagkouvardos I."/>
            <person name="Roy S."/>
            <person name="Zafar N."/>
            <person name="Bertelli C."/>
            <person name="Schilde C."/>
            <person name="Kianianmomeni A."/>
            <person name="Burglin T.R."/>
            <person name="Frech C."/>
            <person name="Turcotte B."/>
            <person name="Kopec K.O."/>
            <person name="Synnott J.M."/>
            <person name="Choo C."/>
            <person name="Paponov I."/>
            <person name="Finkler A."/>
            <person name="Soon Heng Tan C."/>
            <person name="Hutchins A.P."/>
            <person name="Weinmeier T."/>
            <person name="Rattei T."/>
            <person name="Chu J.S."/>
            <person name="Gimenez G."/>
            <person name="Irimia M."/>
            <person name="Rigden D.J."/>
            <person name="Fitzpatrick D.A."/>
            <person name="Lorenzo-Morales J."/>
            <person name="Bateman A."/>
            <person name="Chiu C.H."/>
            <person name="Tang P."/>
            <person name="Hegemann P."/>
            <person name="Fromm H."/>
            <person name="Raoult D."/>
            <person name="Greub G."/>
            <person name="Miranda-Saavedra D."/>
            <person name="Chen N."/>
            <person name="Nash P."/>
            <person name="Ginger M.L."/>
            <person name="Horn M."/>
            <person name="Schaap P."/>
            <person name="Caler L."/>
            <person name="Loftus B."/>
        </authorList>
    </citation>
    <scope>NUCLEOTIDE SEQUENCE [LARGE SCALE GENOMIC DNA]</scope>
    <source>
        <strain evidence="1 2">Neff</strain>
    </source>
</reference>
<dbReference type="VEuPathDB" id="AmoebaDB:ACA1_349340"/>
<keyword evidence="2" id="KW-1185">Reference proteome</keyword>
<name>L8GKA5_ACACF</name>
<dbReference type="KEGG" id="acan:ACA1_349340"/>
<dbReference type="AlphaFoldDB" id="L8GKA5"/>
<evidence type="ECO:0000313" key="1">
    <source>
        <dbReference type="EMBL" id="ELR13143.1"/>
    </source>
</evidence>
<evidence type="ECO:0000313" key="2">
    <source>
        <dbReference type="Proteomes" id="UP000011083"/>
    </source>
</evidence>
<dbReference type="InterPro" id="IPR036047">
    <property type="entry name" value="F-box-like_dom_sf"/>
</dbReference>
<dbReference type="Proteomes" id="UP000011083">
    <property type="component" value="Unassembled WGS sequence"/>
</dbReference>
<dbReference type="EMBL" id="KB008100">
    <property type="protein sequence ID" value="ELR13143.1"/>
    <property type="molecule type" value="Genomic_DNA"/>
</dbReference>
<gene>
    <name evidence="1" type="ORF">ACA1_349340</name>
</gene>
<sequence length="465" mass="51701">MAGLDDNVRACVLLHLEPRDLANVAQTSRAMAREAEADAVWATLFLRRFGSDFWGEHVGPHPYHEVEAPRANAWLDMPAVAVFETFVHSVAAAEARPSGSDDDDDESETATRRALLAFVRGERGADSCGRQGGGWKRAYKRFGAAALLVVCGARVADVIGDRSIRMGEMVQTWQTFCAWGVLVAGETSFARLSAIIDTIKQGICSGRLRYMGSWNMEDPPLPSVIENVDVTSPAGNARVLRICVPPAHKWDKSSWTNICAVRRPRNWWNRSAQETGEEANPANYDDEEPPEYTVAVHFRGLKIGNWLKWNGKRYTRLHAIYAIDCERMADPDYQEQVFRELHGFLGEGKGQFEDGLFVNLHLINAPPGFGPARILERLKIPLLERPGHHCPFYAGPVTFVVTSFTMPPGAAVIDEEEPAAELIMQGLVWLSKQPMADRPHAFVRPGDNLWLCALSDARAEAERNL</sequence>